<evidence type="ECO:0000313" key="12">
    <source>
        <dbReference type="Proteomes" id="UP000255523"/>
    </source>
</evidence>
<dbReference type="InterPro" id="IPR003593">
    <property type="entry name" value="AAA+_ATPase"/>
</dbReference>
<evidence type="ECO:0000256" key="4">
    <source>
        <dbReference type="ARBA" id="ARBA00022741"/>
    </source>
</evidence>
<dbReference type="InterPro" id="IPR011527">
    <property type="entry name" value="ABC1_TM_dom"/>
</dbReference>
<dbReference type="RefSeq" id="WP_022789374.1">
    <property type="nucleotide sequence ID" value="NZ_UHFX01000003.1"/>
</dbReference>
<evidence type="ECO:0000256" key="7">
    <source>
        <dbReference type="ARBA" id="ARBA00023136"/>
    </source>
</evidence>
<evidence type="ECO:0000256" key="5">
    <source>
        <dbReference type="ARBA" id="ARBA00022840"/>
    </source>
</evidence>
<dbReference type="SUPFAM" id="SSF90123">
    <property type="entry name" value="ABC transporter transmembrane region"/>
    <property type="match status" value="1"/>
</dbReference>
<proteinExistence type="predicted"/>
<dbReference type="InterPro" id="IPR027417">
    <property type="entry name" value="P-loop_NTPase"/>
</dbReference>
<dbReference type="EMBL" id="UHFX01000003">
    <property type="protein sequence ID" value="SUO04316.1"/>
    <property type="molecule type" value="Genomic_DNA"/>
</dbReference>
<dbReference type="PROSITE" id="PS00211">
    <property type="entry name" value="ABC_TRANSPORTER_1"/>
    <property type="match status" value="1"/>
</dbReference>
<dbReference type="PROSITE" id="PS50893">
    <property type="entry name" value="ABC_TRANSPORTER_2"/>
    <property type="match status" value="1"/>
</dbReference>
<evidence type="ECO:0000256" key="6">
    <source>
        <dbReference type="ARBA" id="ARBA00022989"/>
    </source>
</evidence>
<dbReference type="PANTHER" id="PTHR43394">
    <property type="entry name" value="ATP-DEPENDENT PERMEASE MDL1, MITOCHONDRIAL"/>
    <property type="match status" value="1"/>
</dbReference>
<keyword evidence="3 8" id="KW-0812">Transmembrane</keyword>
<keyword evidence="11" id="KW-0378">Hydrolase</keyword>
<sequence length="583" mass="65058">MRENKETLQRILTYLKPYRWWIFLSFLLSIIVVGFTLYVPIMTGKAVDKIVRAGQVDFSGLMAIIFGISLSILMTSCAQWLMNHINNKITYHVVKDLRVQAFDHLQVLPLSYIDQHASGDLISRIITDIDQFSDGLLLGFTQLFSGVLTIVGTILFMASLNIWITLIVVLLSPLSFLLANFIAKKSYQMFTYQSQTRGQLTAFTNEMLGGIKVVQAFNHQEEVQKEFDQINEKLSTYSLKATFYSSITNPATRLMYSSIYAGVAIAGSLACTASMISVGQLSSFLSYTNQYTKPFNEITGVITEFQNSIASAARVFALIDEPAEIPDKKGALNLVDPKGEVVLEHVDFSYSSSKPLIQDLSVSVRPGQRIAIVGPTGCGKTTLINLLMRFYDVQKGTIWFDGHDIREITRHSLRTSYGMVLQDTWLKAATVKENIAYGKPDATDEEIIEAAKKAYAHNFILQMPEGYDTILAEGGGNLSQGQKQLLCIARILLCSPSVLILDEATSSIDTMTELRVQKAFETLMKGRTSFIVAHRLSTIQNADRILVMKEGKIVEQGKHQDLLSQKGFYYQLYNSQFSSSVNG</sequence>
<dbReference type="Pfam" id="PF00005">
    <property type="entry name" value="ABC_tran"/>
    <property type="match status" value="1"/>
</dbReference>
<feature type="transmembrane region" description="Helical" evidence="8">
    <location>
        <begin position="61"/>
        <end position="82"/>
    </location>
</feature>
<dbReference type="InterPro" id="IPR039421">
    <property type="entry name" value="Type_1_exporter"/>
</dbReference>
<accession>A0A380LR31</accession>
<keyword evidence="12" id="KW-1185">Reference proteome</keyword>
<gene>
    <name evidence="11" type="ORF">NCTC11087_01226</name>
</gene>
<feature type="transmembrane region" description="Helical" evidence="8">
    <location>
        <begin position="162"/>
        <end position="183"/>
    </location>
</feature>
<dbReference type="EC" id="3.6.3.-" evidence="11"/>
<keyword evidence="7 8" id="KW-0472">Membrane</keyword>
<comment type="subcellular location">
    <subcellularLocation>
        <location evidence="1">Cell membrane</location>
        <topology evidence="1">Multi-pass membrane protein</topology>
    </subcellularLocation>
</comment>
<dbReference type="CDD" id="cd03254">
    <property type="entry name" value="ABCC_Glucan_exporter_like"/>
    <property type="match status" value="1"/>
</dbReference>
<feature type="domain" description="ABC transporter" evidence="9">
    <location>
        <begin position="341"/>
        <end position="575"/>
    </location>
</feature>
<dbReference type="PANTHER" id="PTHR43394:SF1">
    <property type="entry name" value="ATP-BINDING CASSETTE SUB-FAMILY B MEMBER 10, MITOCHONDRIAL"/>
    <property type="match status" value="1"/>
</dbReference>
<dbReference type="GO" id="GO:0005886">
    <property type="term" value="C:plasma membrane"/>
    <property type="evidence" value="ECO:0007669"/>
    <property type="project" value="UniProtKB-SubCell"/>
</dbReference>
<keyword evidence="4" id="KW-0547">Nucleotide-binding</keyword>
<dbReference type="SUPFAM" id="SSF52540">
    <property type="entry name" value="P-loop containing nucleoside triphosphate hydrolases"/>
    <property type="match status" value="1"/>
</dbReference>
<reference evidence="11 12" key="1">
    <citation type="submission" date="2018-06" db="EMBL/GenBank/DDBJ databases">
        <authorList>
            <consortium name="Pathogen Informatics"/>
            <person name="Doyle S."/>
        </authorList>
    </citation>
    <scope>NUCLEOTIDE SEQUENCE [LARGE SCALE GENOMIC DNA]</scope>
    <source>
        <strain evidence="11 12">NCTC11087</strain>
    </source>
</reference>
<dbReference type="OrthoDB" id="9770415at2"/>
<name>A0A380LR31_9FIRM</name>
<evidence type="ECO:0000256" key="3">
    <source>
        <dbReference type="ARBA" id="ARBA00022692"/>
    </source>
</evidence>
<feature type="domain" description="ABC transmembrane type-1" evidence="10">
    <location>
        <begin position="23"/>
        <end position="307"/>
    </location>
</feature>
<keyword evidence="6 8" id="KW-1133">Transmembrane helix</keyword>
<dbReference type="SMART" id="SM00382">
    <property type="entry name" value="AAA"/>
    <property type="match status" value="1"/>
</dbReference>
<dbReference type="GO" id="GO:0015421">
    <property type="term" value="F:ABC-type oligopeptide transporter activity"/>
    <property type="evidence" value="ECO:0007669"/>
    <property type="project" value="TreeGrafter"/>
</dbReference>
<dbReference type="InterPro" id="IPR036640">
    <property type="entry name" value="ABC1_TM_sf"/>
</dbReference>
<dbReference type="AlphaFoldDB" id="A0A380LR31"/>
<dbReference type="InterPro" id="IPR017871">
    <property type="entry name" value="ABC_transporter-like_CS"/>
</dbReference>
<dbReference type="InterPro" id="IPR003439">
    <property type="entry name" value="ABC_transporter-like_ATP-bd"/>
</dbReference>
<dbReference type="Gene3D" id="3.40.50.300">
    <property type="entry name" value="P-loop containing nucleotide triphosphate hydrolases"/>
    <property type="match status" value="1"/>
</dbReference>
<evidence type="ECO:0000256" key="1">
    <source>
        <dbReference type="ARBA" id="ARBA00004651"/>
    </source>
</evidence>
<dbReference type="CDD" id="cd18547">
    <property type="entry name" value="ABC_6TM_Tm288_like"/>
    <property type="match status" value="1"/>
</dbReference>
<dbReference type="Proteomes" id="UP000255523">
    <property type="component" value="Unassembled WGS sequence"/>
</dbReference>
<dbReference type="GeneID" id="77462191"/>
<dbReference type="PROSITE" id="PS50929">
    <property type="entry name" value="ABC_TM1F"/>
    <property type="match status" value="1"/>
</dbReference>
<feature type="transmembrane region" description="Helical" evidence="8">
    <location>
        <begin position="259"/>
        <end position="279"/>
    </location>
</feature>
<dbReference type="GO" id="GO:0005524">
    <property type="term" value="F:ATP binding"/>
    <property type="evidence" value="ECO:0007669"/>
    <property type="project" value="UniProtKB-KW"/>
</dbReference>
<dbReference type="GO" id="GO:0016887">
    <property type="term" value="F:ATP hydrolysis activity"/>
    <property type="evidence" value="ECO:0007669"/>
    <property type="project" value="InterPro"/>
</dbReference>
<protein>
    <submittedName>
        <fullName evidence="11">Putative multidrug ABC transporter permease/ATPase</fullName>
        <ecNumber evidence="11">3.6.3.-</ecNumber>
    </submittedName>
</protein>
<dbReference type="Pfam" id="PF00664">
    <property type="entry name" value="ABC_membrane"/>
    <property type="match status" value="1"/>
</dbReference>
<evidence type="ECO:0000259" key="9">
    <source>
        <dbReference type="PROSITE" id="PS50893"/>
    </source>
</evidence>
<evidence type="ECO:0000256" key="8">
    <source>
        <dbReference type="SAM" id="Phobius"/>
    </source>
</evidence>
<dbReference type="Gene3D" id="1.20.1560.10">
    <property type="entry name" value="ABC transporter type 1, transmembrane domain"/>
    <property type="match status" value="1"/>
</dbReference>
<feature type="transmembrane region" description="Helical" evidence="8">
    <location>
        <begin position="136"/>
        <end position="156"/>
    </location>
</feature>
<evidence type="ECO:0000313" key="11">
    <source>
        <dbReference type="EMBL" id="SUO04316.1"/>
    </source>
</evidence>
<evidence type="ECO:0000259" key="10">
    <source>
        <dbReference type="PROSITE" id="PS50929"/>
    </source>
</evidence>
<keyword evidence="2" id="KW-0813">Transport</keyword>
<feature type="transmembrane region" description="Helical" evidence="8">
    <location>
        <begin position="20"/>
        <end position="41"/>
    </location>
</feature>
<organism evidence="11 12">
    <name type="scientific">Faecalicoccus pleomorphus</name>
    <dbReference type="NCBI Taxonomy" id="1323"/>
    <lineage>
        <taxon>Bacteria</taxon>
        <taxon>Bacillati</taxon>
        <taxon>Bacillota</taxon>
        <taxon>Erysipelotrichia</taxon>
        <taxon>Erysipelotrichales</taxon>
        <taxon>Erysipelotrichaceae</taxon>
        <taxon>Faecalicoccus</taxon>
    </lineage>
</organism>
<keyword evidence="5" id="KW-0067">ATP-binding</keyword>
<dbReference type="FunFam" id="3.40.50.300:FF:000287">
    <property type="entry name" value="Multidrug ABC transporter ATP-binding protein"/>
    <property type="match status" value="1"/>
</dbReference>
<evidence type="ECO:0000256" key="2">
    <source>
        <dbReference type="ARBA" id="ARBA00022448"/>
    </source>
</evidence>